<dbReference type="AlphaFoldDB" id="A0A369K818"/>
<accession>A0A369K818</accession>
<dbReference type="InParanoid" id="A0A369K818"/>
<dbReference type="EMBL" id="LUEZ02000021">
    <property type="protein sequence ID" value="RDB27036.1"/>
    <property type="molecule type" value="Genomic_DNA"/>
</dbReference>
<protein>
    <submittedName>
        <fullName evidence="2">Uncharacterized protein</fullName>
    </submittedName>
</protein>
<comment type="caution">
    <text evidence="2">The sequence shown here is derived from an EMBL/GenBank/DDBJ whole genome shotgun (WGS) entry which is preliminary data.</text>
</comment>
<feature type="compositionally biased region" description="Basic and acidic residues" evidence="1">
    <location>
        <begin position="214"/>
        <end position="231"/>
    </location>
</feature>
<evidence type="ECO:0000313" key="3">
    <source>
        <dbReference type="Proteomes" id="UP000076154"/>
    </source>
</evidence>
<keyword evidence="3" id="KW-1185">Reference proteome</keyword>
<name>A0A369K818_HYPMA</name>
<organism evidence="2 3">
    <name type="scientific">Hypsizygus marmoreus</name>
    <name type="common">White beech mushroom</name>
    <name type="synonym">Agaricus marmoreus</name>
    <dbReference type="NCBI Taxonomy" id="39966"/>
    <lineage>
        <taxon>Eukaryota</taxon>
        <taxon>Fungi</taxon>
        <taxon>Dikarya</taxon>
        <taxon>Basidiomycota</taxon>
        <taxon>Agaricomycotina</taxon>
        <taxon>Agaricomycetes</taxon>
        <taxon>Agaricomycetidae</taxon>
        <taxon>Agaricales</taxon>
        <taxon>Tricholomatineae</taxon>
        <taxon>Lyophyllaceae</taxon>
        <taxon>Hypsizygus</taxon>
    </lineage>
</organism>
<evidence type="ECO:0000256" key="1">
    <source>
        <dbReference type="SAM" id="MobiDB-lite"/>
    </source>
</evidence>
<reference evidence="2" key="1">
    <citation type="submission" date="2018-04" db="EMBL/GenBank/DDBJ databases">
        <title>Whole genome sequencing of Hypsizygus marmoreus.</title>
        <authorList>
            <person name="Choi I.-G."/>
            <person name="Min B."/>
            <person name="Kim J.-G."/>
            <person name="Kim S."/>
            <person name="Oh Y.-L."/>
            <person name="Kong W.-S."/>
            <person name="Park H."/>
            <person name="Jeong J."/>
            <person name="Song E.-S."/>
        </authorList>
    </citation>
    <scope>NUCLEOTIDE SEQUENCE [LARGE SCALE GENOMIC DNA]</scope>
    <source>
        <strain evidence="2">51987-8</strain>
    </source>
</reference>
<feature type="compositionally biased region" description="Basic and acidic residues" evidence="1">
    <location>
        <begin position="120"/>
        <end position="136"/>
    </location>
</feature>
<evidence type="ECO:0000313" key="2">
    <source>
        <dbReference type="EMBL" id="RDB27036.1"/>
    </source>
</evidence>
<gene>
    <name evidence="2" type="ORF">Hypma_005101</name>
</gene>
<sequence>MWKIDVSYAILSCYDVTVFFYLDRTEKILYLSQAYFRETDPTLLAVFSWFCLALGMLPEAALKIPKFDTTAVVAFGSPENKEHWVAGPAREFTDKLIGEFLKSNADVPERKKRLARSTTRSRDKGSDRNASRDRTLPEGPQGRAIDTGVGIKNRSVGQNMRQDTQDRGRATEPGNSGRPKTRSVTSRMRVPSENVTTPATPKKAESQDLATPKARVDRKARKAADRDEQETPKANPRTGHIRGRDRAGSNAPARSS</sequence>
<dbReference type="Proteomes" id="UP000076154">
    <property type="component" value="Unassembled WGS sequence"/>
</dbReference>
<proteinExistence type="predicted"/>
<feature type="region of interest" description="Disordered" evidence="1">
    <location>
        <begin position="108"/>
        <end position="256"/>
    </location>
</feature>